<feature type="transmembrane region" description="Helical" evidence="7">
    <location>
        <begin position="377"/>
        <end position="402"/>
    </location>
</feature>
<evidence type="ECO:0000256" key="5">
    <source>
        <dbReference type="ARBA" id="ARBA00023136"/>
    </source>
</evidence>
<evidence type="ECO:0000256" key="3">
    <source>
        <dbReference type="ARBA" id="ARBA00022729"/>
    </source>
</evidence>
<feature type="region of interest" description="Disordered" evidence="6">
    <location>
        <begin position="1"/>
        <end position="274"/>
    </location>
</feature>
<dbReference type="PANTHER" id="PTHR43220">
    <property type="match status" value="1"/>
</dbReference>
<feature type="compositionally biased region" description="Low complexity" evidence="6">
    <location>
        <begin position="16"/>
        <end position="74"/>
    </location>
</feature>
<keyword evidence="5 7" id="KW-0472">Membrane</keyword>
<dbReference type="OrthoDB" id="3364966at2759"/>
<dbReference type="STRING" id="578459.A0A0P9GYF5"/>
<feature type="compositionally biased region" description="Polar residues" evidence="6">
    <location>
        <begin position="76"/>
        <end position="91"/>
    </location>
</feature>
<dbReference type="GeneID" id="28978520"/>
<feature type="compositionally biased region" description="Low complexity" evidence="6">
    <location>
        <begin position="666"/>
        <end position="679"/>
    </location>
</feature>
<feature type="region of interest" description="Disordered" evidence="6">
    <location>
        <begin position="1280"/>
        <end position="1362"/>
    </location>
</feature>
<feature type="region of interest" description="Disordered" evidence="6">
    <location>
        <begin position="662"/>
        <end position="681"/>
    </location>
</feature>
<evidence type="ECO:0000256" key="7">
    <source>
        <dbReference type="SAM" id="Phobius"/>
    </source>
</evidence>
<feature type="compositionally biased region" description="Low complexity" evidence="6">
    <location>
        <begin position="983"/>
        <end position="1012"/>
    </location>
</feature>
<dbReference type="Proteomes" id="UP000053890">
    <property type="component" value="Unassembled WGS sequence"/>
</dbReference>
<comment type="subcellular location">
    <subcellularLocation>
        <location evidence="1">Membrane</location>
        <topology evidence="1">Multi-pass membrane protein</topology>
    </subcellularLocation>
</comment>
<evidence type="ECO:0000313" key="9">
    <source>
        <dbReference type="EMBL" id="KPV72428.1"/>
    </source>
</evidence>
<evidence type="ECO:0000313" key="10">
    <source>
        <dbReference type="Proteomes" id="UP000053890"/>
    </source>
</evidence>
<feature type="transmembrane region" description="Helical" evidence="7">
    <location>
        <begin position="422"/>
        <end position="441"/>
    </location>
</feature>
<evidence type="ECO:0000256" key="6">
    <source>
        <dbReference type="SAM" id="MobiDB-lite"/>
    </source>
</evidence>
<feature type="compositionally biased region" description="Basic and acidic residues" evidence="6">
    <location>
        <begin position="742"/>
        <end position="760"/>
    </location>
</feature>
<feature type="region of interest" description="Disordered" evidence="6">
    <location>
        <begin position="1071"/>
        <end position="1110"/>
    </location>
</feature>
<protein>
    <recommendedName>
        <fullName evidence="8">VTT domain-containing protein</fullName>
    </recommendedName>
</protein>
<feature type="transmembrane region" description="Helical" evidence="7">
    <location>
        <begin position="566"/>
        <end position="588"/>
    </location>
</feature>
<feature type="transmembrane region" description="Helical" evidence="7">
    <location>
        <begin position="539"/>
        <end position="559"/>
    </location>
</feature>
<keyword evidence="2 7" id="KW-0812">Transmembrane</keyword>
<evidence type="ECO:0000256" key="1">
    <source>
        <dbReference type="ARBA" id="ARBA00004141"/>
    </source>
</evidence>
<accession>A0A0P9GYF5</accession>
<feature type="compositionally biased region" description="Low complexity" evidence="6">
    <location>
        <begin position="1324"/>
        <end position="1343"/>
    </location>
</feature>
<feature type="compositionally biased region" description="Low complexity" evidence="6">
    <location>
        <begin position="1244"/>
        <end position="1256"/>
    </location>
</feature>
<sequence length="1449" mass="150863">MSHQHPYGSSPYRPFSPAKHLAPSSSPSSSHPSGSAPSTGSALSPAHSSQPAPTASTSTASSSSSSSSQMAPPSIWRTSAFSPQQSNTLGQTRMRARSIGKGSHLPPPVHPHLSPTIPGSPAGGSPGFEPSPRARGPQQLGRDDGAGPGGYGPSPLARQRSEHGGRVAFSGRDFYDVDDAPTSAEGTEESGSTRSDSPPPRTPRDGHAGVGAAAADAPQYWVESPSRRNSDVDHHEREAWRTGGEPDDEALALAKAQHDASRRNRSQSLEGVTRMSLRRGRSFTSLVSPATERKDPLAAAVAMPPPIFEQYEPPPTPHVPSSSSVSAYDSAAAAAAVAAGDRSSTSLYPPATGGVPLASDLVPTSSPKSLRDFVPQLVILLSLFVSSFAVIAFTISTLPGLFLPHSVADLPALTATLTTYRASSYTAELHLFAVLTLLFLWKQCFSIPGSVLTNILFGALYGTSLGTWWACLWTALGSTGAYAIALVIAPLVEYYFAKPLDMTRRALKLPAPGAAPVPVGVAQAAVAPLSSSDLFSHLLLARFFPLLPYSVLNVISGVLRLPLTPFFVTLLLGSFPFNFATVSIGNLVALAAADPSVPLGDKIWSREVVVKLVAVTLVSVLPLAFKEQLKRVLSSGGALERAKDAVARALFGFGAVPHVAQPTPHAPSASASSAGSGPRAWRRKLGRSIGGAGDLLMSGWGRVSHPGGGGGEGSSAAQGWGGYRRVPLEGTTGVLDEAEMGAQRRREQARPHQDLDRSTASDDWAQLGSPSADDDEHPILLFNPPPPAIDSSQWSVLDPPSRLRPARSTSFTSSAASTEASGDGAPDSSSLDSPFPLAQASLLPAHDGSGVFGGTTSTRRPLDAGSLLQSDILLPSVYADVDESDAASSSFSRVPPSLLRRDSHASSTFSSFAGSDMSSRASSGWALTEEALSTLPTAAAGVRGARAGRGRGRGARDAELADDEDGASAGVTSGSEEDEGRAPDPAAQRRPATTTTAAARQAAVARAAAAQQQDDDDWAHSHLAMSAGIHPPSSRRRRPPPPSTHSALGRSPLVGIGVAQISPDIVSSALRSLSPVSSSARSRNSSGYKRRHRRPGAGARDGETKKRSSAGVAVPLYGEYMERVMREEEDRARRMQELVRVRKEEQEVRLAQDRVLFGSAVHAYMSIDPSTLALIGSATPTASANPTPTPSRTASPTRHAHGPAAFAHQAARELRHSSFDAAAVERADEVSDAETEVDAEHTHSSAVSSTASGRARAQGDSPSWRWTAYSVEVPPAASLRTSSSSAHDAQLSPAHRSHSTSDLVQHAHAASPDGASSALGLVLRSPSSSPQRRSSSSFGPSASLDVARRARSHSSQSLSEADLARLSHEERILLGPAGSGHDATTAWGGELDSFALALGYWKRLLRRLKEGAGLGPHEGAPAATGGEGGGDGIHLVGGEGGIVRMVTAH</sequence>
<feature type="region of interest" description="Disordered" evidence="6">
    <location>
        <begin position="703"/>
        <end position="724"/>
    </location>
</feature>
<feature type="compositionally biased region" description="Low complexity" evidence="6">
    <location>
        <begin position="1071"/>
        <end position="1086"/>
    </location>
</feature>
<feature type="compositionally biased region" description="Basic and acidic residues" evidence="6">
    <location>
        <begin position="225"/>
        <end position="240"/>
    </location>
</feature>
<feature type="transmembrane region" description="Helical" evidence="7">
    <location>
        <begin position="481"/>
        <end position="497"/>
    </location>
</feature>
<evidence type="ECO:0000256" key="4">
    <source>
        <dbReference type="ARBA" id="ARBA00022989"/>
    </source>
</evidence>
<keyword evidence="3" id="KW-0732">Signal</keyword>
<reference evidence="9 10" key="1">
    <citation type="journal article" date="2015" name="Front. Microbiol.">
        <title>Genome sequence of the plant growth promoting endophytic yeast Rhodotorula graminis WP1.</title>
        <authorList>
            <person name="Firrincieli A."/>
            <person name="Otillar R."/>
            <person name="Salamov A."/>
            <person name="Schmutz J."/>
            <person name="Khan Z."/>
            <person name="Redman R.S."/>
            <person name="Fleck N.D."/>
            <person name="Lindquist E."/>
            <person name="Grigoriev I.V."/>
            <person name="Doty S.L."/>
        </authorList>
    </citation>
    <scope>NUCLEOTIDE SEQUENCE [LARGE SCALE GENOMIC DNA]</scope>
    <source>
        <strain evidence="9 10">WP1</strain>
    </source>
</reference>
<feature type="transmembrane region" description="Helical" evidence="7">
    <location>
        <begin position="608"/>
        <end position="625"/>
    </location>
</feature>
<evidence type="ECO:0000259" key="8">
    <source>
        <dbReference type="Pfam" id="PF09335"/>
    </source>
</evidence>
<proteinExistence type="predicted"/>
<evidence type="ECO:0000256" key="2">
    <source>
        <dbReference type="ARBA" id="ARBA00022692"/>
    </source>
</evidence>
<feature type="compositionally biased region" description="Low complexity" evidence="6">
    <location>
        <begin position="808"/>
        <end position="836"/>
    </location>
</feature>
<organism evidence="9 10">
    <name type="scientific">Rhodotorula graminis (strain WP1)</name>
    <dbReference type="NCBI Taxonomy" id="578459"/>
    <lineage>
        <taxon>Eukaryota</taxon>
        <taxon>Fungi</taxon>
        <taxon>Dikarya</taxon>
        <taxon>Basidiomycota</taxon>
        <taxon>Pucciniomycotina</taxon>
        <taxon>Microbotryomycetes</taxon>
        <taxon>Sporidiobolales</taxon>
        <taxon>Sporidiobolaceae</taxon>
        <taxon>Rhodotorula</taxon>
    </lineage>
</organism>
<dbReference type="PANTHER" id="PTHR43220:SF21">
    <property type="entry name" value="TRANSMEMBRANE PROTEIN 41A"/>
    <property type="match status" value="1"/>
</dbReference>
<feature type="region of interest" description="Disordered" evidence="6">
    <location>
        <begin position="942"/>
        <end position="1051"/>
    </location>
</feature>
<feature type="region of interest" description="Disordered" evidence="6">
    <location>
        <begin position="1225"/>
        <end position="1262"/>
    </location>
</feature>
<dbReference type="GO" id="GO:0016020">
    <property type="term" value="C:membrane"/>
    <property type="evidence" value="ECO:0007669"/>
    <property type="project" value="UniProtKB-SubCell"/>
</dbReference>
<name>A0A0P9GYF5_RHOGW</name>
<feature type="transmembrane region" description="Helical" evidence="7">
    <location>
        <begin position="453"/>
        <end position="475"/>
    </location>
</feature>
<gene>
    <name evidence="9" type="ORF">RHOBADRAFT_55894</name>
</gene>
<dbReference type="RefSeq" id="XP_018268477.1">
    <property type="nucleotide sequence ID" value="XM_018418072.1"/>
</dbReference>
<dbReference type="InterPro" id="IPR045014">
    <property type="entry name" value="TM41A/B"/>
</dbReference>
<feature type="region of interest" description="Disordered" evidence="6">
    <location>
        <begin position="1178"/>
        <end position="1206"/>
    </location>
</feature>
<dbReference type="InterPro" id="IPR032816">
    <property type="entry name" value="VTT_dom"/>
</dbReference>
<feature type="domain" description="VTT" evidence="8">
    <location>
        <begin position="447"/>
        <end position="586"/>
    </location>
</feature>
<dbReference type="EMBL" id="KQ474087">
    <property type="protein sequence ID" value="KPV72428.1"/>
    <property type="molecule type" value="Genomic_DNA"/>
</dbReference>
<feature type="region of interest" description="Disordered" evidence="6">
    <location>
        <begin position="740"/>
        <end position="836"/>
    </location>
</feature>
<keyword evidence="10" id="KW-1185">Reference proteome</keyword>
<keyword evidence="4 7" id="KW-1133">Transmembrane helix</keyword>
<dbReference type="Pfam" id="PF09335">
    <property type="entry name" value="VTT_dom"/>
    <property type="match status" value="1"/>
</dbReference>